<protein>
    <submittedName>
        <fullName evidence="2">Uncharacterized protein</fullName>
    </submittedName>
</protein>
<evidence type="ECO:0000313" key="2">
    <source>
        <dbReference type="EMBL" id="PKU34653.1"/>
    </source>
</evidence>
<dbReference type="AlphaFoldDB" id="A0A2I0TLP9"/>
<evidence type="ECO:0000313" key="3">
    <source>
        <dbReference type="Proteomes" id="UP000233556"/>
    </source>
</evidence>
<evidence type="ECO:0000256" key="1">
    <source>
        <dbReference type="SAM" id="MobiDB-lite"/>
    </source>
</evidence>
<gene>
    <name evidence="2" type="ORF">llap_15043</name>
</gene>
<reference evidence="3" key="1">
    <citation type="submission" date="2017-11" db="EMBL/GenBank/DDBJ databases">
        <authorList>
            <person name="Lima N.C."/>
            <person name="Parody-Merino A.M."/>
            <person name="Battley P.F."/>
            <person name="Fidler A.E."/>
            <person name="Prosdocimi F."/>
        </authorList>
    </citation>
    <scope>NUCLEOTIDE SEQUENCE [LARGE SCALE GENOMIC DNA]</scope>
</reference>
<keyword evidence="3" id="KW-1185">Reference proteome</keyword>
<feature type="compositionally biased region" description="Basic residues" evidence="1">
    <location>
        <begin position="30"/>
        <end position="54"/>
    </location>
</feature>
<proteinExistence type="predicted"/>
<sequence length="74" mass="8858">MGFYEDTVPNLKPHVIVAELFKKQKDKGERQRKKSDKKGKKKKEKKKKKKEKNHYKTRACTLLCPPPFHCRIVY</sequence>
<dbReference type="EMBL" id="KZ508919">
    <property type="protein sequence ID" value="PKU34653.1"/>
    <property type="molecule type" value="Genomic_DNA"/>
</dbReference>
<accession>A0A2I0TLP9</accession>
<organism evidence="2 3">
    <name type="scientific">Limosa lapponica baueri</name>
    <dbReference type="NCBI Taxonomy" id="1758121"/>
    <lineage>
        <taxon>Eukaryota</taxon>
        <taxon>Metazoa</taxon>
        <taxon>Chordata</taxon>
        <taxon>Craniata</taxon>
        <taxon>Vertebrata</taxon>
        <taxon>Euteleostomi</taxon>
        <taxon>Archelosauria</taxon>
        <taxon>Archosauria</taxon>
        <taxon>Dinosauria</taxon>
        <taxon>Saurischia</taxon>
        <taxon>Theropoda</taxon>
        <taxon>Coelurosauria</taxon>
        <taxon>Aves</taxon>
        <taxon>Neognathae</taxon>
        <taxon>Neoaves</taxon>
        <taxon>Charadriiformes</taxon>
        <taxon>Scolopacidae</taxon>
        <taxon>Limosa</taxon>
    </lineage>
</organism>
<name>A0A2I0TLP9_LIMLA</name>
<feature type="region of interest" description="Disordered" evidence="1">
    <location>
        <begin position="22"/>
        <end position="54"/>
    </location>
</feature>
<dbReference type="Proteomes" id="UP000233556">
    <property type="component" value="Unassembled WGS sequence"/>
</dbReference>
<reference evidence="3" key="2">
    <citation type="submission" date="2017-12" db="EMBL/GenBank/DDBJ databases">
        <title>Genome sequence of the Bar-tailed Godwit (Limosa lapponica baueri).</title>
        <authorList>
            <person name="Lima N.C.B."/>
            <person name="Parody-Merino A.M."/>
            <person name="Battley P.F."/>
            <person name="Fidler A.E."/>
            <person name="Prosdocimi F."/>
        </authorList>
    </citation>
    <scope>NUCLEOTIDE SEQUENCE [LARGE SCALE GENOMIC DNA]</scope>
</reference>